<protein>
    <submittedName>
        <fullName evidence="2">Uncharacterized protein</fullName>
    </submittedName>
</protein>
<comment type="caution">
    <text evidence="2">The sequence shown here is derived from an EMBL/GenBank/DDBJ whole genome shotgun (WGS) entry which is preliminary data.</text>
</comment>
<evidence type="ECO:0000313" key="3">
    <source>
        <dbReference type="Proteomes" id="UP000485058"/>
    </source>
</evidence>
<feature type="compositionally biased region" description="Low complexity" evidence="1">
    <location>
        <begin position="47"/>
        <end position="64"/>
    </location>
</feature>
<gene>
    <name evidence="2" type="ORF">HaLaN_20528</name>
</gene>
<dbReference type="AlphaFoldDB" id="A0A699ZWD1"/>
<name>A0A699ZWD1_HAELA</name>
<dbReference type="EMBL" id="BLLF01002167">
    <property type="protein sequence ID" value="GFH22984.1"/>
    <property type="molecule type" value="Genomic_DNA"/>
</dbReference>
<feature type="region of interest" description="Disordered" evidence="1">
    <location>
        <begin position="42"/>
        <end position="64"/>
    </location>
</feature>
<accession>A0A699ZWD1</accession>
<sequence>MHHPRCALTAPALRPEATPLTCSPCGYTPSGTAVLIGRLKLRGQSGQPQTTAASAQTKQARMTN</sequence>
<proteinExistence type="predicted"/>
<evidence type="ECO:0000313" key="2">
    <source>
        <dbReference type="EMBL" id="GFH22984.1"/>
    </source>
</evidence>
<organism evidence="2 3">
    <name type="scientific">Haematococcus lacustris</name>
    <name type="common">Green alga</name>
    <name type="synonym">Haematococcus pluvialis</name>
    <dbReference type="NCBI Taxonomy" id="44745"/>
    <lineage>
        <taxon>Eukaryota</taxon>
        <taxon>Viridiplantae</taxon>
        <taxon>Chlorophyta</taxon>
        <taxon>core chlorophytes</taxon>
        <taxon>Chlorophyceae</taxon>
        <taxon>CS clade</taxon>
        <taxon>Chlamydomonadales</taxon>
        <taxon>Haematococcaceae</taxon>
        <taxon>Haematococcus</taxon>
    </lineage>
</organism>
<evidence type="ECO:0000256" key="1">
    <source>
        <dbReference type="SAM" id="MobiDB-lite"/>
    </source>
</evidence>
<reference evidence="2 3" key="1">
    <citation type="submission" date="2020-02" db="EMBL/GenBank/DDBJ databases">
        <title>Draft genome sequence of Haematococcus lacustris strain NIES-144.</title>
        <authorList>
            <person name="Morimoto D."/>
            <person name="Nakagawa S."/>
            <person name="Yoshida T."/>
            <person name="Sawayama S."/>
        </authorList>
    </citation>
    <scope>NUCLEOTIDE SEQUENCE [LARGE SCALE GENOMIC DNA]</scope>
    <source>
        <strain evidence="2 3">NIES-144</strain>
    </source>
</reference>
<keyword evidence="3" id="KW-1185">Reference proteome</keyword>
<dbReference type="Proteomes" id="UP000485058">
    <property type="component" value="Unassembled WGS sequence"/>
</dbReference>